<organism evidence="3 4">
    <name type="scientific">Dendrobium nobile</name>
    <name type="common">Orchid</name>
    <dbReference type="NCBI Taxonomy" id="94219"/>
    <lineage>
        <taxon>Eukaryota</taxon>
        <taxon>Viridiplantae</taxon>
        <taxon>Streptophyta</taxon>
        <taxon>Embryophyta</taxon>
        <taxon>Tracheophyta</taxon>
        <taxon>Spermatophyta</taxon>
        <taxon>Magnoliopsida</taxon>
        <taxon>Liliopsida</taxon>
        <taxon>Asparagales</taxon>
        <taxon>Orchidaceae</taxon>
        <taxon>Epidendroideae</taxon>
        <taxon>Malaxideae</taxon>
        <taxon>Dendrobiinae</taxon>
        <taxon>Dendrobium</taxon>
    </lineage>
</organism>
<sequence length="680" mass="75543">MASSNTASSSSTQDTTSHTDGTFSSSPIPSSLKFLMHNIKNIATNTLTAENYSLWRSQVQKLFRANGFEGFLTGTAAAPTSTILSGSGQQIPNPDYNTWISIDQNLAAALYSVISPAILPYVLSIDHCSEIWRTLDTRLQSNTRSRIAHLKNELHFLSMKDKSMTQYLLDVKSKVDALAAAGAPVDVEDVIHYTLNGLPNNYQAFKTAIRTNMRSVSLDELYTLLCSEELNLAHETIKDLQALNLAGNQTALTAGQGRGRGRSSQSRGRSSNRPQTTSNSLRGTKQSRPSITCQICGKFGHSAVKCWYRHDDNYNSEPTPALFTTPTHAASSEWFLDSGASSHLTSDPNSIQQPQQYTGSSQVILGNGHQLPIQNTGKGLLPTPSGSLQLKNLNLVPNLSFNLLSVHKLTHDNDCLITFSSNGYTIQDRKTRRRLLTGPSINGLYPLLGPNRPANYIQKLALISVQHVPDLWHRRLGHPAASTLAVIAKQHQHIHVARLDCESCRRSKSHRLPTPRSESVTTHPFLLVHSDVWGPFPIVSNNGFRFYVSFIDDFSKFSWIFPITQKSDVFTKFVEFQKFISRQFNTNIRTIRTDNGSEYINSKFSTYCRATGLVHQTTCPYTPSQNGVAERKHRHLIETARALLIQASLPQHLWVDTILTANLLINCLPSPNTLLKSHRP</sequence>
<name>A0A8T3AT39_DENNO</name>
<dbReference type="PROSITE" id="PS50994">
    <property type="entry name" value="INTEGRASE"/>
    <property type="match status" value="1"/>
</dbReference>
<comment type="caution">
    <text evidence="3">The sequence shown here is derived from an EMBL/GenBank/DDBJ whole genome shotgun (WGS) entry which is preliminary data.</text>
</comment>
<dbReference type="InterPro" id="IPR036397">
    <property type="entry name" value="RNaseH_sf"/>
</dbReference>
<dbReference type="Pfam" id="PF00665">
    <property type="entry name" value="rve"/>
    <property type="match status" value="1"/>
</dbReference>
<proteinExistence type="predicted"/>
<feature type="region of interest" description="Disordered" evidence="1">
    <location>
        <begin position="1"/>
        <end position="25"/>
    </location>
</feature>
<accession>A0A8T3AT39</accession>
<dbReference type="Pfam" id="PF22936">
    <property type="entry name" value="Pol_BBD"/>
    <property type="match status" value="1"/>
</dbReference>
<dbReference type="InterPro" id="IPR054722">
    <property type="entry name" value="PolX-like_BBD"/>
</dbReference>
<dbReference type="SUPFAM" id="SSF53098">
    <property type="entry name" value="Ribonuclease H-like"/>
    <property type="match status" value="1"/>
</dbReference>
<protein>
    <recommendedName>
        <fullName evidence="2">Integrase catalytic domain-containing protein</fullName>
    </recommendedName>
</protein>
<reference evidence="3" key="1">
    <citation type="journal article" date="2022" name="Front. Genet.">
        <title>Chromosome-Scale Assembly of the Dendrobium nobile Genome Provides Insights Into the Molecular Mechanism of the Biosynthesis of the Medicinal Active Ingredient of Dendrobium.</title>
        <authorList>
            <person name="Xu Q."/>
            <person name="Niu S.-C."/>
            <person name="Li K.-L."/>
            <person name="Zheng P.-J."/>
            <person name="Zhang X.-J."/>
            <person name="Jia Y."/>
            <person name="Liu Y."/>
            <person name="Niu Y.-X."/>
            <person name="Yu L.-H."/>
            <person name="Chen D.-F."/>
            <person name="Zhang G.-Q."/>
        </authorList>
    </citation>
    <scope>NUCLEOTIDE SEQUENCE</scope>
    <source>
        <tissue evidence="3">Leaf</tissue>
    </source>
</reference>
<evidence type="ECO:0000256" key="1">
    <source>
        <dbReference type="SAM" id="MobiDB-lite"/>
    </source>
</evidence>
<gene>
    <name evidence="3" type="ORF">KFK09_020161</name>
</gene>
<dbReference type="OrthoDB" id="684929at2759"/>
<dbReference type="InterPro" id="IPR012337">
    <property type="entry name" value="RNaseH-like_sf"/>
</dbReference>
<dbReference type="InterPro" id="IPR001584">
    <property type="entry name" value="Integrase_cat-core"/>
</dbReference>
<dbReference type="GO" id="GO:0003676">
    <property type="term" value="F:nucleic acid binding"/>
    <property type="evidence" value="ECO:0007669"/>
    <property type="project" value="InterPro"/>
</dbReference>
<feature type="domain" description="Integrase catalytic" evidence="2">
    <location>
        <begin position="520"/>
        <end position="680"/>
    </location>
</feature>
<feature type="region of interest" description="Disordered" evidence="1">
    <location>
        <begin position="251"/>
        <end position="286"/>
    </location>
</feature>
<evidence type="ECO:0000259" key="2">
    <source>
        <dbReference type="PROSITE" id="PS50994"/>
    </source>
</evidence>
<dbReference type="Gene3D" id="3.30.420.10">
    <property type="entry name" value="Ribonuclease H-like superfamily/Ribonuclease H"/>
    <property type="match status" value="1"/>
</dbReference>
<dbReference type="PANTHER" id="PTHR47481">
    <property type="match status" value="1"/>
</dbReference>
<dbReference type="PANTHER" id="PTHR47481:SF43">
    <property type="entry name" value="RETROTRANSPOSON COPIA-LIKE N-TERMINAL DOMAIN-CONTAINING PROTEIN"/>
    <property type="match status" value="1"/>
</dbReference>
<dbReference type="Pfam" id="PF14223">
    <property type="entry name" value="Retrotran_gag_2"/>
    <property type="match status" value="1"/>
</dbReference>
<feature type="compositionally biased region" description="Polar residues" evidence="1">
    <location>
        <begin position="272"/>
        <end position="286"/>
    </location>
</feature>
<feature type="compositionally biased region" description="Low complexity" evidence="1">
    <location>
        <begin position="1"/>
        <end position="22"/>
    </location>
</feature>
<dbReference type="GO" id="GO:0015074">
    <property type="term" value="P:DNA integration"/>
    <property type="evidence" value="ECO:0007669"/>
    <property type="project" value="InterPro"/>
</dbReference>
<dbReference type="AlphaFoldDB" id="A0A8T3AT39"/>
<dbReference type="Proteomes" id="UP000829196">
    <property type="component" value="Unassembled WGS sequence"/>
</dbReference>
<dbReference type="EMBL" id="JAGYWB010000014">
    <property type="protein sequence ID" value="KAI0499258.1"/>
    <property type="molecule type" value="Genomic_DNA"/>
</dbReference>
<evidence type="ECO:0000313" key="3">
    <source>
        <dbReference type="EMBL" id="KAI0499258.1"/>
    </source>
</evidence>
<keyword evidence="4" id="KW-1185">Reference proteome</keyword>
<feature type="compositionally biased region" description="Low complexity" evidence="1">
    <location>
        <begin position="262"/>
        <end position="271"/>
    </location>
</feature>
<evidence type="ECO:0000313" key="4">
    <source>
        <dbReference type="Proteomes" id="UP000829196"/>
    </source>
</evidence>